<feature type="compositionally biased region" description="Low complexity" evidence="1">
    <location>
        <begin position="212"/>
        <end position="231"/>
    </location>
</feature>
<keyword evidence="3" id="KW-1185">Reference proteome</keyword>
<evidence type="ECO:0000256" key="1">
    <source>
        <dbReference type="SAM" id="MobiDB-lite"/>
    </source>
</evidence>
<reference evidence="3" key="1">
    <citation type="journal article" date="2019" name="Int. J. Syst. Evol. Microbiol.">
        <title>The Global Catalogue of Microorganisms (GCM) 10K type strain sequencing project: providing services to taxonomists for standard genome sequencing and annotation.</title>
        <authorList>
            <consortium name="The Broad Institute Genomics Platform"/>
            <consortium name="The Broad Institute Genome Sequencing Center for Infectious Disease"/>
            <person name="Wu L."/>
            <person name="Ma J."/>
        </authorList>
    </citation>
    <scope>NUCLEOTIDE SEQUENCE [LARGE SCALE GENOMIC DNA]</scope>
    <source>
        <strain evidence="3">JCM 7356</strain>
    </source>
</reference>
<organism evidence="2 3">
    <name type="scientific">Kitasatospora cystarginea</name>
    <dbReference type="NCBI Taxonomy" id="58350"/>
    <lineage>
        <taxon>Bacteria</taxon>
        <taxon>Bacillati</taxon>
        <taxon>Actinomycetota</taxon>
        <taxon>Actinomycetes</taxon>
        <taxon>Kitasatosporales</taxon>
        <taxon>Streptomycetaceae</taxon>
        <taxon>Kitasatospora</taxon>
    </lineage>
</organism>
<feature type="region of interest" description="Disordered" evidence="1">
    <location>
        <begin position="193"/>
        <end position="257"/>
    </location>
</feature>
<evidence type="ECO:0000313" key="2">
    <source>
        <dbReference type="EMBL" id="GAA2267036.1"/>
    </source>
</evidence>
<gene>
    <name evidence="2" type="ORF">GCM10010430_60240</name>
</gene>
<accession>A0ABP5RPM0</accession>
<sequence>MPATAPTRPDVLVRPAHLTGPGGIDLPSRLASEHGWFRPFDAPPGLVLISPQERLALNRQHQQWNLTGAGGWTVRFCDRVPGELPYALISAAQDAEDAPAAATAPITGHRATVMLLESGWSGFNRDGYRLVSAPDRRAALSWPESAPDPGPALTAATQRGVWTVQFSRNAPDHLLTAATGALLRAVSREPEQIRGLVPTATRKADRGGNGPAGRSAAARTRGGASHPALGHLPPPALPPLTTHYSPAGPARRQPDPR</sequence>
<dbReference type="Proteomes" id="UP001500305">
    <property type="component" value="Unassembled WGS sequence"/>
</dbReference>
<dbReference type="EMBL" id="BAAATR010000034">
    <property type="protein sequence ID" value="GAA2267036.1"/>
    <property type="molecule type" value="Genomic_DNA"/>
</dbReference>
<evidence type="ECO:0000313" key="3">
    <source>
        <dbReference type="Proteomes" id="UP001500305"/>
    </source>
</evidence>
<protein>
    <recommendedName>
        <fullName evidence="4">DUF317 domain-containing protein</fullName>
    </recommendedName>
</protein>
<proteinExistence type="predicted"/>
<comment type="caution">
    <text evidence="2">The sequence shown here is derived from an EMBL/GenBank/DDBJ whole genome shotgun (WGS) entry which is preliminary data.</text>
</comment>
<evidence type="ECO:0008006" key="4">
    <source>
        <dbReference type="Google" id="ProtNLM"/>
    </source>
</evidence>
<name>A0ABP5RPM0_9ACTN</name>